<feature type="non-terminal residue" evidence="1">
    <location>
        <position position="1"/>
    </location>
</feature>
<gene>
    <name evidence="1" type="ORF">CR513_05876</name>
</gene>
<dbReference type="AlphaFoldDB" id="A0A371I3W5"/>
<evidence type="ECO:0000313" key="2">
    <source>
        <dbReference type="Proteomes" id="UP000257109"/>
    </source>
</evidence>
<dbReference type="Proteomes" id="UP000257109">
    <property type="component" value="Unassembled WGS sequence"/>
</dbReference>
<sequence>MVSQGPLFQIGTPSSLDIFGGPYGVGLSQSYFFPPFVIHKQMDKLNWLMVLNLSLLLISFPLPISSNCVNDEGLSKAQFIKKLHDKAWLQMEKKGEQYAKSANKGRKEIIFKKGDLV</sequence>
<comment type="caution">
    <text evidence="1">The sequence shown here is derived from an EMBL/GenBank/DDBJ whole genome shotgun (WGS) entry which is preliminary data.</text>
</comment>
<reference evidence="1" key="1">
    <citation type="submission" date="2018-05" db="EMBL/GenBank/DDBJ databases">
        <title>Draft genome of Mucuna pruriens seed.</title>
        <authorList>
            <person name="Nnadi N.E."/>
            <person name="Vos R."/>
            <person name="Hasami M.H."/>
            <person name="Devisetty U.K."/>
            <person name="Aguiy J.C."/>
        </authorList>
    </citation>
    <scope>NUCLEOTIDE SEQUENCE [LARGE SCALE GENOMIC DNA]</scope>
    <source>
        <strain evidence="1">JCA_2017</strain>
    </source>
</reference>
<accession>A0A371I3W5</accession>
<proteinExistence type="predicted"/>
<name>A0A371I3W5_MUCPR</name>
<keyword evidence="2" id="KW-1185">Reference proteome</keyword>
<protein>
    <submittedName>
        <fullName evidence="1">Uncharacterized protein</fullName>
    </submittedName>
</protein>
<organism evidence="1 2">
    <name type="scientific">Mucuna pruriens</name>
    <name type="common">Velvet bean</name>
    <name type="synonym">Dolichos pruriens</name>
    <dbReference type="NCBI Taxonomy" id="157652"/>
    <lineage>
        <taxon>Eukaryota</taxon>
        <taxon>Viridiplantae</taxon>
        <taxon>Streptophyta</taxon>
        <taxon>Embryophyta</taxon>
        <taxon>Tracheophyta</taxon>
        <taxon>Spermatophyta</taxon>
        <taxon>Magnoliopsida</taxon>
        <taxon>eudicotyledons</taxon>
        <taxon>Gunneridae</taxon>
        <taxon>Pentapetalae</taxon>
        <taxon>rosids</taxon>
        <taxon>fabids</taxon>
        <taxon>Fabales</taxon>
        <taxon>Fabaceae</taxon>
        <taxon>Papilionoideae</taxon>
        <taxon>50 kb inversion clade</taxon>
        <taxon>NPAAA clade</taxon>
        <taxon>indigoferoid/millettioid clade</taxon>
        <taxon>Phaseoleae</taxon>
        <taxon>Mucuna</taxon>
    </lineage>
</organism>
<evidence type="ECO:0000313" key="1">
    <source>
        <dbReference type="EMBL" id="RDY09725.1"/>
    </source>
</evidence>
<dbReference type="EMBL" id="QJKJ01000984">
    <property type="protein sequence ID" value="RDY09725.1"/>
    <property type="molecule type" value="Genomic_DNA"/>
</dbReference>